<dbReference type="InterPro" id="IPR008844">
    <property type="entry name" value="Spore_GerAC-like"/>
</dbReference>
<keyword evidence="3" id="KW-0309">Germination</keyword>
<comment type="similarity">
    <text evidence="2">Belongs to the GerABKC lipoprotein family.</text>
</comment>
<dbReference type="Pfam" id="PF25198">
    <property type="entry name" value="Spore_GerAC_N"/>
    <property type="match status" value="1"/>
</dbReference>
<dbReference type="PANTHER" id="PTHR35789:SF1">
    <property type="entry name" value="SPORE GERMINATION PROTEIN B3"/>
    <property type="match status" value="1"/>
</dbReference>
<evidence type="ECO:0000259" key="9">
    <source>
        <dbReference type="Pfam" id="PF25198"/>
    </source>
</evidence>
<evidence type="ECO:0000259" key="8">
    <source>
        <dbReference type="Pfam" id="PF05504"/>
    </source>
</evidence>
<gene>
    <name evidence="10" type="ORF">GCM10010918_13110</name>
</gene>
<proteinExistence type="inferred from homology"/>
<evidence type="ECO:0000256" key="4">
    <source>
        <dbReference type="ARBA" id="ARBA00022729"/>
    </source>
</evidence>
<sequence>MSRIRSITRFLLVTLAVACCTGLLSSCWSRHELNDISIVVGLGIDKKGEKYKVSAQIVNPSQVSNRQGSGKNFSPVVTYDAIGATVPEALSRMTVKAARQLYFSHLRILIVGEEVARAGISKPLDFIARNREMRTDFYLVVARNTTADKILETYSPMDPIPSNNLFTKLETSDKMWAATGKITLDQLIQDLSKQGKAPSLTALEIIGKPSKGDNYADANYIDPTVTLKYSGMAAFNLDKMTGWLNENDTKVLNYLHNNISQTTAVMTCPDSEDLITLQIVNSHANIHVQYKNGKPVFDVLLKTEQDIRDVGCDFDISKPANVQKLEKKAQKEFEKLLERSIRKAQKELKVDIYGFGDVLHRTSPKKWRMIKNWNKTFENVEIHVRSLVTIRRIGTTVHSLEKETR</sequence>
<feature type="domain" description="Spore germination GerAC-like C-terminal" evidence="8">
    <location>
        <begin position="230"/>
        <end position="394"/>
    </location>
</feature>
<dbReference type="InterPro" id="IPR046953">
    <property type="entry name" value="Spore_GerAC-like_C"/>
</dbReference>
<accession>A0A917LVJ9</accession>
<dbReference type="Gene3D" id="3.30.300.210">
    <property type="entry name" value="Nutrient germinant receptor protein C, domain 3"/>
    <property type="match status" value="1"/>
</dbReference>
<keyword evidence="6" id="KW-0564">Palmitate</keyword>
<evidence type="ECO:0000256" key="3">
    <source>
        <dbReference type="ARBA" id="ARBA00022544"/>
    </source>
</evidence>
<evidence type="ECO:0000256" key="7">
    <source>
        <dbReference type="ARBA" id="ARBA00023288"/>
    </source>
</evidence>
<dbReference type="EMBL" id="BMHY01000002">
    <property type="protein sequence ID" value="GGG61101.1"/>
    <property type="molecule type" value="Genomic_DNA"/>
</dbReference>
<dbReference type="InterPro" id="IPR057336">
    <property type="entry name" value="GerAC_N"/>
</dbReference>
<keyword evidence="7" id="KW-0449">Lipoprotein</keyword>
<reference evidence="10 11" key="1">
    <citation type="journal article" date="2014" name="Int. J. Syst. Evol. Microbiol.">
        <title>Complete genome sequence of Corynebacterium casei LMG S-19264T (=DSM 44701T), isolated from a smear-ripened cheese.</title>
        <authorList>
            <consortium name="US DOE Joint Genome Institute (JGI-PGF)"/>
            <person name="Walter F."/>
            <person name="Albersmeier A."/>
            <person name="Kalinowski J."/>
            <person name="Ruckert C."/>
        </authorList>
    </citation>
    <scope>NUCLEOTIDE SEQUENCE [LARGE SCALE GENOMIC DNA]</scope>
    <source>
        <strain evidence="10 11">CGMCC 1.15286</strain>
    </source>
</reference>
<dbReference type="Gene3D" id="6.20.190.10">
    <property type="entry name" value="Nutrient germinant receptor protein C, domain 1"/>
    <property type="match status" value="1"/>
</dbReference>
<dbReference type="PANTHER" id="PTHR35789">
    <property type="entry name" value="SPORE GERMINATION PROTEIN B3"/>
    <property type="match status" value="1"/>
</dbReference>
<keyword evidence="4" id="KW-0732">Signal</keyword>
<evidence type="ECO:0000256" key="2">
    <source>
        <dbReference type="ARBA" id="ARBA00007886"/>
    </source>
</evidence>
<dbReference type="GO" id="GO:0009847">
    <property type="term" value="P:spore germination"/>
    <property type="evidence" value="ECO:0007669"/>
    <property type="project" value="InterPro"/>
</dbReference>
<keyword evidence="5" id="KW-0472">Membrane</keyword>
<keyword evidence="11" id="KW-1185">Reference proteome</keyword>
<dbReference type="AlphaFoldDB" id="A0A917LVJ9"/>
<dbReference type="Proteomes" id="UP000600247">
    <property type="component" value="Unassembled WGS sequence"/>
</dbReference>
<evidence type="ECO:0000313" key="11">
    <source>
        <dbReference type="Proteomes" id="UP000600247"/>
    </source>
</evidence>
<evidence type="ECO:0008006" key="12">
    <source>
        <dbReference type="Google" id="ProtNLM"/>
    </source>
</evidence>
<dbReference type="NCBIfam" id="TIGR02887">
    <property type="entry name" value="spore_ger_x_C"/>
    <property type="match status" value="1"/>
</dbReference>
<comment type="caution">
    <text evidence="10">The sequence shown here is derived from an EMBL/GenBank/DDBJ whole genome shotgun (WGS) entry which is preliminary data.</text>
</comment>
<evidence type="ECO:0000256" key="5">
    <source>
        <dbReference type="ARBA" id="ARBA00023136"/>
    </source>
</evidence>
<comment type="subcellular location">
    <subcellularLocation>
        <location evidence="1">Membrane</location>
        <topology evidence="1">Lipid-anchor</topology>
    </subcellularLocation>
</comment>
<dbReference type="RefSeq" id="WP_188888143.1">
    <property type="nucleotide sequence ID" value="NZ_BMHY01000002.1"/>
</dbReference>
<evidence type="ECO:0000256" key="6">
    <source>
        <dbReference type="ARBA" id="ARBA00023139"/>
    </source>
</evidence>
<name>A0A917LVJ9_9BACL</name>
<dbReference type="PROSITE" id="PS51257">
    <property type="entry name" value="PROKAR_LIPOPROTEIN"/>
    <property type="match status" value="1"/>
</dbReference>
<dbReference type="InterPro" id="IPR038501">
    <property type="entry name" value="Spore_GerAC_C_sf"/>
</dbReference>
<evidence type="ECO:0000256" key="1">
    <source>
        <dbReference type="ARBA" id="ARBA00004635"/>
    </source>
</evidence>
<dbReference type="Pfam" id="PF05504">
    <property type="entry name" value="Spore_GerAC"/>
    <property type="match status" value="1"/>
</dbReference>
<feature type="domain" description="Spore germination protein N-terminal" evidence="9">
    <location>
        <begin position="30"/>
        <end position="204"/>
    </location>
</feature>
<dbReference type="GO" id="GO:0016020">
    <property type="term" value="C:membrane"/>
    <property type="evidence" value="ECO:0007669"/>
    <property type="project" value="UniProtKB-SubCell"/>
</dbReference>
<organism evidence="10 11">
    <name type="scientific">Paenibacillus radicis</name>
    <name type="common">ex Gao et al. 2016</name>
    <dbReference type="NCBI Taxonomy" id="1737354"/>
    <lineage>
        <taxon>Bacteria</taxon>
        <taxon>Bacillati</taxon>
        <taxon>Bacillota</taxon>
        <taxon>Bacilli</taxon>
        <taxon>Bacillales</taxon>
        <taxon>Paenibacillaceae</taxon>
        <taxon>Paenibacillus</taxon>
    </lineage>
</organism>
<evidence type="ECO:0000313" key="10">
    <source>
        <dbReference type="EMBL" id="GGG61101.1"/>
    </source>
</evidence>
<protein>
    <recommendedName>
        <fullName evidence="12">Ger(X)C family spore germination protein</fullName>
    </recommendedName>
</protein>